<reference evidence="1" key="1">
    <citation type="submission" date="2018-02" db="EMBL/GenBank/DDBJ databases">
        <title>Rhizophora mucronata_Transcriptome.</title>
        <authorList>
            <person name="Meera S.P."/>
            <person name="Sreeshan A."/>
            <person name="Augustine A."/>
        </authorList>
    </citation>
    <scope>NUCLEOTIDE SEQUENCE</scope>
    <source>
        <tissue evidence="1">Leaf</tissue>
    </source>
</reference>
<evidence type="ECO:0000313" key="1">
    <source>
        <dbReference type="EMBL" id="MBX33151.1"/>
    </source>
</evidence>
<protein>
    <submittedName>
        <fullName evidence="1">Phospholipid-transporting ATPase 1 isoform X2</fullName>
    </submittedName>
</protein>
<dbReference type="EMBL" id="GGEC01052667">
    <property type="protein sequence ID" value="MBX33151.1"/>
    <property type="molecule type" value="Transcribed_RNA"/>
</dbReference>
<accession>A0A2P2MSH4</accession>
<organism evidence="1">
    <name type="scientific">Rhizophora mucronata</name>
    <name type="common">Asiatic mangrove</name>
    <dbReference type="NCBI Taxonomy" id="61149"/>
    <lineage>
        <taxon>Eukaryota</taxon>
        <taxon>Viridiplantae</taxon>
        <taxon>Streptophyta</taxon>
        <taxon>Embryophyta</taxon>
        <taxon>Tracheophyta</taxon>
        <taxon>Spermatophyta</taxon>
        <taxon>Magnoliopsida</taxon>
        <taxon>eudicotyledons</taxon>
        <taxon>Gunneridae</taxon>
        <taxon>Pentapetalae</taxon>
        <taxon>rosids</taxon>
        <taxon>fabids</taxon>
        <taxon>Malpighiales</taxon>
        <taxon>Rhizophoraceae</taxon>
        <taxon>Rhizophora</taxon>
    </lineage>
</organism>
<proteinExistence type="predicted"/>
<sequence length="71" mass="7941">MDGKMVLNAIQLDINKSLIDAHYYKIFTDLLIDITFQNGRGRGFRGLSSRGKGNVAERCVCNVVACKNQLH</sequence>
<dbReference type="AlphaFoldDB" id="A0A2P2MSH4"/>
<name>A0A2P2MSH4_RHIMU</name>